<evidence type="ECO:0000256" key="1">
    <source>
        <dbReference type="ARBA" id="ARBA00022679"/>
    </source>
</evidence>
<feature type="compositionally biased region" description="Low complexity" evidence="3">
    <location>
        <begin position="152"/>
        <end position="161"/>
    </location>
</feature>
<dbReference type="InterPro" id="IPR016181">
    <property type="entry name" value="Acyl_CoA_acyltransferase"/>
</dbReference>
<name>A0A8I0JYJ3_9ACTN</name>
<evidence type="ECO:0000313" key="6">
    <source>
        <dbReference type="EMBL" id="QNL93195.1"/>
    </source>
</evidence>
<dbReference type="RefSeq" id="WP_187411373.1">
    <property type="nucleotide sequence ID" value="NZ_CP060587.1"/>
</dbReference>
<dbReference type="EMBL" id="CP060587">
    <property type="protein sequence ID" value="QNL93195.1"/>
    <property type="molecule type" value="Genomic_DNA"/>
</dbReference>
<evidence type="ECO:0000313" key="7">
    <source>
        <dbReference type="Proteomes" id="UP000515871"/>
    </source>
</evidence>
<proteinExistence type="predicted"/>
<dbReference type="Pfam" id="PF00583">
    <property type="entry name" value="Acetyltransf_1"/>
    <property type="match status" value="1"/>
</dbReference>
<evidence type="ECO:0000256" key="2">
    <source>
        <dbReference type="ARBA" id="ARBA00023315"/>
    </source>
</evidence>
<evidence type="ECO:0000259" key="4">
    <source>
        <dbReference type="PROSITE" id="PS51186"/>
    </source>
</evidence>
<protein>
    <submittedName>
        <fullName evidence="5">GNAT family N-acetyltransferase</fullName>
    </submittedName>
</protein>
<dbReference type="AlphaFoldDB" id="A0A8I0JYJ3"/>
<dbReference type="Proteomes" id="UP000620591">
    <property type="component" value="Unassembled WGS sequence"/>
</dbReference>
<feature type="domain" description="N-acetyltransferase" evidence="4">
    <location>
        <begin position="3"/>
        <end position="152"/>
    </location>
</feature>
<dbReference type="Gene3D" id="3.40.630.30">
    <property type="match status" value="1"/>
</dbReference>
<keyword evidence="7" id="KW-1185">Reference proteome</keyword>
<accession>A0A8I0JYJ3</accession>
<organism evidence="5 8">
    <name type="scientific">Aeromicrobium senzhongii</name>
    <dbReference type="NCBI Taxonomy" id="2663859"/>
    <lineage>
        <taxon>Bacteria</taxon>
        <taxon>Bacillati</taxon>
        <taxon>Actinomycetota</taxon>
        <taxon>Actinomycetes</taxon>
        <taxon>Propionibacteriales</taxon>
        <taxon>Nocardioidaceae</taxon>
        <taxon>Aeromicrobium</taxon>
    </lineage>
</organism>
<sequence>MTVRIEQLEPDDWRRWRDVRSRALALDPTAFACSAHRLGPRTPEDQWRERIASAEGIFLAVDDAGEDVGMVGLSTADAPELISMWVAPQARRHGVGHALVDAVVARAGRRPLSLRVMADNAAGIAFYAGCGFELVGREPDDEGTLTMRRDAPSAATAWPAPTERPPRPGAPRPGRSADQ</sequence>
<evidence type="ECO:0000313" key="5">
    <source>
        <dbReference type="EMBL" id="MBC9224932.1"/>
    </source>
</evidence>
<dbReference type="PANTHER" id="PTHR43877">
    <property type="entry name" value="AMINOALKYLPHOSPHONATE N-ACETYLTRANSFERASE-RELATED-RELATED"/>
    <property type="match status" value="1"/>
</dbReference>
<evidence type="ECO:0000313" key="8">
    <source>
        <dbReference type="Proteomes" id="UP000620591"/>
    </source>
</evidence>
<gene>
    <name evidence="6" type="ORF">H9L21_08585</name>
    <name evidence="5" type="ORF">IBG24_01225</name>
</gene>
<dbReference type="PROSITE" id="PS51186">
    <property type="entry name" value="GNAT"/>
    <property type="match status" value="1"/>
</dbReference>
<evidence type="ECO:0000256" key="3">
    <source>
        <dbReference type="SAM" id="MobiDB-lite"/>
    </source>
</evidence>
<dbReference type="GO" id="GO:0016747">
    <property type="term" value="F:acyltransferase activity, transferring groups other than amino-acyl groups"/>
    <property type="evidence" value="ECO:0007669"/>
    <property type="project" value="InterPro"/>
</dbReference>
<dbReference type="CDD" id="cd04301">
    <property type="entry name" value="NAT_SF"/>
    <property type="match status" value="1"/>
</dbReference>
<dbReference type="EMBL" id="JACTVM010000001">
    <property type="protein sequence ID" value="MBC9224932.1"/>
    <property type="molecule type" value="Genomic_DNA"/>
</dbReference>
<keyword evidence="1 5" id="KW-0808">Transferase</keyword>
<dbReference type="InterPro" id="IPR000182">
    <property type="entry name" value="GNAT_dom"/>
</dbReference>
<dbReference type="SUPFAM" id="SSF55729">
    <property type="entry name" value="Acyl-CoA N-acyltransferases (Nat)"/>
    <property type="match status" value="1"/>
</dbReference>
<reference evidence="5" key="1">
    <citation type="submission" date="2020-09" db="EMBL/GenBank/DDBJ databases">
        <title>Novel species in genus Aeromicrobium.</title>
        <authorList>
            <person name="Zhang G."/>
        </authorList>
    </citation>
    <scope>NUCLEOTIDE SEQUENCE</scope>
    <source>
        <strain evidence="6">Zg-629</strain>
        <strain evidence="7">zg-629</strain>
        <strain evidence="5">Zg-636</strain>
    </source>
</reference>
<feature type="region of interest" description="Disordered" evidence="3">
    <location>
        <begin position="140"/>
        <end position="179"/>
    </location>
</feature>
<dbReference type="InterPro" id="IPR050832">
    <property type="entry name" value="Bact_Acetyltransf"/>
</dbReference>
<keyword evidence="2" id="KW-0012">Acyltransferase</keyword>
<dbReference type="Proteomes" id="UP000515871">
    <property type="component" value="Chromosome"/>
</dbReference>